<feature type="coiled-coil region" evidence="1">
    <location>
        <begin position="365"/>
        <end position="410"/>
    </location>
</feature>
<dbReference type="GO" id="GO:0016020">
    <property type="term" value="C:membrane"/>
    <property type="evidence" value="ECO:0007669"/>
    <property type="project" value="InterPro"/>
</dbReference>
<reference evidence="4 5" key="1">
    <citation type="submission" date="2014-02" db="EMBL/GenBank/DDBJ databases">
        <title>The genome sequence of the entomopathogenic fungus Metarhizium robertsii ARSEF 2575.</title>
        <authorList>
            <person name="Giuliano Garisto Donzelli B."/>
            <person name="Roe B.A."/>
            <person name="Macmil S.L."/>
            <person name="Krasnoff S.B."/>
            <person name="Gibson D.M."/>
        </authorList>
    </citation>
    <scope>NUCLEOTIDE SEQUENCE [LARGE SCALE GENOMIC DNA]</scope>
    <source>
        <strain evidence="4 5">ARSEF 2575</strain>
    </source>
</reference>
<proteinExistence type="predicted"/>
<dbReference type="EMBL" id="JELW01000005">
    <property type="protein sequence ID" value="EXV02321.1"/>
    <property type="molecule type" value="Genomic_DNA"/>
</dbReference>
<dbReference type="eggNOG" id="ENOG502S2MG">
    <property type="taxonomic scope" value="Eukaryota"/>
</dbReference>
<feature type="region of interest" description="Disordered" evidence="2">
    <location>
        <begin position="441"/>
        <end position="466"/>
    </location>
</feature>
<feature type="region of interest" description="Disordered" evidence="2">
    <location>
        <begin position="57"/>
        <end position="114"/>
    </location>
</feature>
<dbReference type="HOGENOM" id="CLU_028361_1_0_1"/>
<evidence type="ECO:0000313" key="4">
    <source>
        <dbReference type="EMBL" id="EXV02321.1"/>
    </source>
</evidence>
<accession>A0A0A1UY77</accession>
<feature type="domain" description="Peroxin/Ferlin" evidence="3">
    <location>
        <begin position="216"/>
        <end position="251"/>
    </location>
</feature>
<dbReference type="OrthoDB" id="72441at2759"/>
<dbReference type="Proteomes" id="UP000030151">
    <property type="component" value="Unassembled WGS sequence"/>
</dbReference>
<dbReference type="InterPro" id="IPR006614">
    <property type="entry name" value="Peroxin/Ferlin"/>
</dbReference>
<comment type="caution">
    <text evidence="4">The sequence shown here is derived from an EMBL/GenBank/DDBJ whole genome shotgun (WGS) entry which is preliminary data.</text>
</comment>
<dbReference type="SMART" id="SM00694">
    <property type="entry name" value="DysFC"/>
    <property type="match status" value="1"/>
</dbReference>
<organism evidence="4 5">
    <name type="scientific">Metarhizium robertsii</name>
    <dbReference type="NCBI Taxonomy" id="568076"/>
    <lineage>
        <taxon>Eukaryota</taxon>
        <taxon>Fungi</taxon>
        <taxon>Dikarya</taxon>
        <taxon>Ascomycota</taxon>
        <taxon>Pezizomycotina</taxon>
        <taxon>Sordariomycetes</taxon>
        <taxon>Hypocreomycetidae</taxon>
        <taxon>Hypocreales</taxon>
        <taxon>Clavicipitaceae</taxon>
        <taxon>Metarhizium</taxon>
    </lineage>
</organism>
<evidence type="ECO:0000259" key="3">
    <source>
        <dbReference type="SMART" id="SM00694"/>
    </source>
</evidence>
<dbReference type="AlphaFoldDB" id="A0A0A1UY77"/>
<gene>
    <name evidence="4" type="ORF">X797_004450</name>
</gene>
<sequence>MVKVRSSRRVAGLKPGDYDHEIGLVNHDGVDDDSHTVLTSDVDTRRGSTTSRLISLAGDSGQEDEATRAEGSQANKNRIHDQQNSVVVVDVSEESDNRLRPEDSLPQPSTQPSIEVHAATPDIFHDPTHRIMPKQPRETREVAIDVMYENERGGFMCGIALFSSKALGGLDPPAWTNAYHKPSLTNIYNAVVPDPSWEWIWSEWRINYEEGVDEGGWEYSFAFSKMFSWHEPSWWNSFVRRRVWIRKRARRRSADLNSSGNLLNSDYFTIRPASSRSTNRRSVASVASSRVPSKSSLTRTSIKEVEEAQEIENIETLLSVLRSSRIDREKREAVENYLDHAMDLSQLQDEMHEIMSIFVFQASRRQLLTHLMRKYDDTARKLEENDNKDNKNLQERKKALEAAVKHADEEVSKLAYWSDVKKMAERGELRLSLDEDQGWYEARPGLDRSGPNAPNMGELPGSGRSH</sequence>
<name>A0A0A1UY77_9HYPO</name>
<protein>
    <recommendedName>
        <fullName evidence="3">Peroxin/Ferlin domain-containing protein</fullName>
    </recommendedName>
</protein>
<evidence type="ECO:0000256" key="2">
    <source>
        <dbReference type="SAM" id="MobiDB-lite"/>
    </source>
</evidence>
<evidence type="ECO:0000313" key="5">
    <source>
        <dbReference type="Proteomes" id="UP000030151"/>
    </source>
</evidence>
<keyword evidence="1" id="KW-0175">Coiled coil</keyword>
<evidence type="ECO:0000256" key="1">
    <source>
        <dbReference type="SAM" id="Coils"/>
    </source>
</evidence>